<accession>A0A1H6X2A7</accession>
<sequence>MPTSYAHIAGMEKNKDYIIDFLHLLIIALLIYLVSKLMASYALVHLQTTFFYITLTFSLLTISLLGQVGHAIYLFFKRKQTMPGYLHMIVLLICLFMLLMVAVNYEKFQAIIRGEISNQARRHIMLYMPYIYLTAFLILLAFSISIRQLLTKLCLTLVKIDYLIVIVVVIMIGGCFHLEKHIGIHLSENLMVHFSGQNGAGQIASITHPALSKAYPAFAKTLTYSYDEHLLSNGDLVTIQIHYDHQLAKREHLFVHHTVKHVRVHQLITTYSYRDLPQNIIDQFVSHADLSLLKQYPSQPGYNYSFIRDSLWYDDRQHRLIAVYQMNYKNANMHAGPYYCAIICNNIDSTYLHTKHAYYHELLIREDDQVVDNHSDMNKVFDDVAKMIA</sequence>
<evidence type="ECO:0000313" key="3">
    <source>
        <dbReference type="Proteomes" id="UP000183028"/>
    </source>
</evidence>
<feature type="transmembrane region" description="Helical" evidence="1">
    <location>
        <begin position="125"/>
        <end position="146"/>
    </location>
</feature>
<feature type="transmembrane region" description="Helical" evidence="1">
    <location>
        <begin position="85"/>
        <end position="105"/>
    </location>
</feature>
<feature type="transmembrane region" description="Helical" evidence="1">
    <location>
        <begin position="153"/>
        <end position="174"/>
    </location>
</feature>
<keyword evidence="1" id="KW-0472">Membrane</keyword>
<protein>
    <submittedName>
        <fullName evidence="2">Uncharacterized protein</fullName>
    </submittedName>
</protein>
<evidence type="ECO:0000256" key="1">
    <source>
        <dbReference type="SAM" id="Phobius"/>
    </source>
</evidence>
<keyword evidence="1" id="KW-1133">Transmembrane helix</keyword>
<keyword evidence="1" id="KW-0812">Transmembrane</keyword>
<evidence type="ECO:0000313" key="2">
    <source>
        <dbReference type="EMBL" id="SEJ21674.1"/>
    </source>
</evidence>
<dbReference type="AlphaFoldDB" id="A0A1H6X2A7"/>
<dbReference type="Proteomes" id="UP000183028">
    <property type="component" value="Unassembled WGS sequence"/>
</dbReference>
<name>A0A1H6X2A7_9FIRM</name>
<organism evidence="2 3">
    <name type="scientific">Sharpea azabuensis</name>
    <dbReference type="NCBI Taxonomy" id="322505"/>
    <lineage>
        <taxon>Bacteria</taxon>
        <taxon>Bacillati</taxon>
        <taxon>Bacillota</taxon>
        <taxon>Erysipelotrichia</taxon>
        <taxon>Erysipelotrichales</taxon>
        <taxon>Coprobacillaceae</taxon>
        <taxon>Sharpea</taxon>
    </lineage>
</organism>
<feature type="transmembrane region" description="Helical" evidence="1">
    <location>
        <begin position="21"/>
        <end position="44"/>
    </location>
</feature>
<reference evidence="3" key="1">
    <citation type="submission" date="2016-10" db="EMBL/GenBank/DDBJ databases">
        <authorList>
            <person name="Varghese N."/>
        </authorList>
    </citation>
    <scope>NUCLEOTIDE SEQUENCE [LARGE SCALE GENOMIC DNA]</scope>
    <source>
        <strain evidence="3">DSM 20406</strain>
    </source>
</reference>
<dbReference type="EMBL" id="FNYK01000076">
    <property type="protein sequence ID" value="SEJ21674.1"/>
    <property type="molecule type" value="Genomic_DNA"/>
</dbReference>
<dbReference type="RefSeq" id="WP_074732740.1">
    <property type="nucleotide sequence ID" value="NZ_FNYK01000076.1"/>
</dbReference>
<keyword evidence="3" id="KW-1185">Reference proteome</keyword>
<proteinExistence type="predicted"/>
<feature type="transmembrane region" description="Helical" evidence="1">
    <location>
        <begin position="50"/>
        <end position="76"/>
    </location>
</feature>
<dbReference type="STRING" id="322505.SAMN04487836_11563"/>
<gene>
    <name evidence="2" type="ORF">SAMN04487834_10767</name>
</gene>